<dbReference type="Proteomes" id="UP000782554">
    <property type="component" value="Unassembled WGS sequence"/>
</dbReference>
<evidence type="ECO:0000256" key="2">
    <source>
        <dbReference type="ARBA" id="ARBA00023125"/>
    </source>
</evidence>
<comment type="caution">
    <text evidence="5">The sequence shown here is derived from an EMBL/GenBank/DDBJ whole genome shotgun (WGS) entry which is preliminary data.</text>
</comment>
<dbReference type="PANTHER" id="PTHR46796:SF13">
    <property type="entry name" value="HTH-TYPE TRANSCRIPTIONAL ACTIVATOR RHAS"/>
    <property type="match status" value="1"/>
</dbReference>
<feature type="domain" description="HTH araC/xylS-type" evidence="4">
    <location>
        <begin position="151"/>
        <end position="251"/>
    </location>
</feature>
<dbReference type="RefSeq" id="WP_221602046.1">
    <property type="nucleotide sequence ID" value="NZ_JAIGNU010000001.1"/>
</dbReference>
<dbReference type="EMBL" id="JAIGNU010000001">
    <property type="protein sequence ID" value="MBX7501124.1"/>
    <property type="molecule type" value="Genomic_DNA"/>
</dbReference>
<protein>
    <submittedName>
        <fullName evidence="5">Helix-turn-helix domain-containing protein</fullName>
    </submittedName>
</protein>
<keyword evidence="1" id="KW-0805">Transcription regulation</keyword>
<organism evidence="5 6">
    <name type="scientific">Qipengyuania mesophila</name>
    <dbReference type="NCBI Taxonomy" id="2867246"/>
    <lineage>
        <taxon>Bacteria</taxon>
        <taxon>Pseudomonadati</taxon>
        <taxon>Pseudomonadota</taxon>
        <taxon>Alphaproteobacteria</taxon>
        <taxon>Sphingomonadales</taxon>
        <taxon>Erythrobacteraceae</taxon>
        <taxon>Qipengyuania</taxon>
    </lineage>
</organism>
<dbReference type="Pfam" id="PF12833">
    <property type="entry name" value="HTH_18"/>
    <property type="match status" value="1"/>
</dbReference>
<dbReference type="InterPro" id="IPR050204">
    <property type="entry name" value="AraC_XylS_family_regulators"/>
</dbReference>
<dbReference type="InterPro" id="IPR018060">
    <property type="entry name" value="HTH_AraC"/>
</dbReference>
<dbReference type="SMART" id="SM00342">
    <property type="entry name" value="HTH_ARAC"/>
    <property type="match status" value="1"/>
</dbReference>
<evidence type="ECO:0000313" key="5">
    <source>
        <dbReference type="EMBL" id="MBX7501124.1"/>
    </source>
</evidence>
<dbReference type="PROSITE" id="PS01124">
    <property type="entry name" value="HTH_ARAC_FAMILY_2"/>
    <property type="match status" value="1"/>
</dbReference>
<keyword evidence="2" id="KW-0238">DNA-binding</keyword>
<accession>A0ABS7JTZ1</accession>
<evidence type="ECO:0000259" key="4">
    <source>
        <dbReference type="PROSITE" id="PS01124"/>
    </source>
</evidence>
<name>A0ABS7JTZ1_9SPHN</name>
<dbReference type="Gene3D" id="1.10.10.60">
    <property type="entry name" value="Homeodomain-like"/>
    <property type="match status" value="1"/>
</dbReference>
<reference evidence="5 6" key="1">
    <citation type="submission" date="2021-08" db="EMBL/GenBank/DDBJ databases">
        <title>Comparative Genomics Analysis of the Genus Qipengyuania Reveals Extensive Genetic Diversity and Metabolic Versatility, Including the Description of Fifteen Novel Species.</title>
        <authorList>
            <person name="Liu Y."/>
        </authorList>
    </citation>
    <scope>NUCLEOTIDE SEQUENCE [LARGE SCALE GENOMIC DNA]</scope>
    <source>
        <strain evidence="5 6">YG27</strain>
    </source>
</reference>
<evidence type="ECO:0000313" key="6">
    <source>
        <dbReference type="Proteomes" id="UP000782554"/>
    </source>
</evidence>
<evidence type="ECO:0000256" key="1">
    <source>
        <dbReference type="ARBA" id="ARBA00023015"/>
    </source>
</evidence>
<keyword evidence="3" id="KW-0804">Transcription</keyword>
<sequence length="287" mass="31386">MGPPPDLAPYLSAYYRTDVAPGVDVEDWLPPEEANLRTGEADIYEAVIGDGPMVAVPSAVLSGPTDRVTRLRIAGGTFWGIGLTPAGWARFLRCPVNTMANRFCDIGQSVADPALQAMLDTLRNEGDDIAAAAALITDTFRGLLGEPPEADETIQSVHLALLSEDVSSVADLAELAGMTSRTFERFCPRHFGFTPRVLLRRQRFLRSLGKYMLDPSMKWIGSLDTHYWDQAHFIRDFRTTMNMTPSEFAALPHPISRAAVSVTNANAGVAMQALYHPQRPPESDLGL</sequence>
<keyword evidence="6" id="KW-1185">Reference proteome</keyword>
<evidence type="ECO:0000256" key="3">
    <source>
        <dbReference type="ARBA" id="ARBA00023163"/>
    </source>
</evidence>
<proteinExistence type="predicted"/>
<gene>
    <name evidence="5" type="ORF">K3181_06690</name>
</gene>
<dbReference type="PANTHER" id="PTHR46796">
    <property type="entry name" value="HTH-TYPE TRANSCRIPTIONAL ACTIVATOR RHAS-RELATED"/>
    <property type="match status" value="1"/>
</dbReference>